<gene>
    <name evidence="2" type="ORF">ACFSUC_17080</name>
</gene>
<evidence type="ECO:0000256" key="1">
    <source>
        <dbReference type="SAM" id="MobiDB-lite"/>
    </source>
</evidence>
<evidence type="ECO:0000313" key="3">
    <source>
        <dbReference type="Proteomes" id="UP001597497"/>
    </source>
</evidence>
<dbReference type="RefSeq" id="WP_379930852.1">
    <property type="nucleotide sequence ID" value="NZ_JBHUMM010000043.1"/>
</dbReference>
<dbReference type="Proteomes" id="UP001597497">
    <property type="component" value="Unassembled WGS sequence"/>
</dbReference>
<evidence type="ECO:0000313" key="2">
    <source>
        <dbReference type="EMBL" id="MFD2673290.1"/>
    </source>
</evidence>
<organism evidence="2 3">
    <name type="scientific">Marinicrinis sediminis</name>
    <dbReference type="NCBI Taxonomy" id="1652465"/>
    <lineage>
        <taxon>Bacteria</taxon>
        <taxon>Bacillati</taxon>
        <taxon>Bacillota</taxon>
        <taxon>Bacilli</taxon>
        <taxon>Bacillales</taxon>
        <taxon>Paenibacillaceae</taxon>
    </lineage>
</organism>
<feature type="compositionally biased region" description="Polar residues" evidence="1">
    <location>
        <begin position="11"/>
        <end position="24"/>
    </location>
</feature>
<comment type="caution">
    <text evidence="2">The sequence shown here is derived from an EMBL/GenBank/DDBJ whole genome shotgun (WGS) entry which is preliminary data.</text>
</comment>
<feature type="compositionally biased region" description="Polar residues" evidence="1">
    <location>
        <begin position="71"/>
        <end position="82"/>
    </location>
</feature>
<reference evidence="3" key="1">
    <citation type="journal article" date="2019" name="Int. J. Syst. Evol. Microbiol.">
        <title>The Global Catalogue of Microorganisms (GCM) 10K type strain sequencing project: providing services to taxonomists for standard genome sequencing and annotation.</title>
        <authorList>
            <consortium name="The Broad Institute Genomics Platform"/>
            <consortium name="The Broad Institute Genome Sequencing Center for Infectious Disease"/>
            <person name="Wu L."/>
            <person name="Ma J."/>
        </authorList>
    </citation>
    <scope>NUCLEOTIDE SEQUENCE [LARGE SCALE GENOMIC DNA]</scope>
    <source>
        <strain evidence="3">KCTC 33676</strain>
    </source>
</reference>
<keyword evidence="3" id="KW-1185">Reference proteome</keyword>
<feature type="region of interest" description="Disordered" evidence="1">
    <location>
        <begin position="1"/>
        <end position="37"/>
    </location>
</feature>
<name>A0ABW5RFB4_9BACL</name>
<proteinExistence type="predicted"/>
<feature type="region of interest" description="Disordered" evidence="1">
    <location>
        <begin position="68"/>
        <end position="91"/>
    </location>
</feature>
<dbReference type="EMBL" id="JBHUMM010000043">
    <property type="protein sequence ID" value="MFD2673290.1"/>
    <property type="molecule type" value="Genomic_DNA"/>
</dbReference>
<protein>
    <submittedName>
        <fullName evidence="2">Uncharacterized protein</fullName>
    </submittedName>
</protein>
<accession>A0ABW5RFB4</accession>
<sequence length="310" mass="34074">MSGKYEHTARSHSTPSNSNKTNQVAKGITGSPHEGISSHGIMQMQKWMGNQAMIHASSQMIQRVSAAGTIGSKQSGAPTSRVIQKGGDERSNEANTEIIKKITKVNDMVVYYTRGKEYYHVEAWENQKKVGVVDIQDGDPTVLLTHSDEQGGRGNVLVTIAIKVIAKYHANGKGNVMLPMGGGAVVKLMISKLSQVFGNPDIHAEAEKLRKARKAKEKKGQSSSSQDLDRFDEQFVEEHMLHMRALTEGEYADQIKLMSPVGMVVKEPDDQAKVPEVDVGDDYLNQLLRAPKLTVTFPNALFRKFANELG</sequence>